<dbReference type="Gene3D" id="2.60.120.200">
    <property type="match status" value="1"/>
</dbReference>
<dbReference type="Proteomes" id="UP000036367">
    <property type="component" value="Unassembled WGS sequence"/>
</dbReference>
<dbReference type="EMBL" id="LECT01000043">
    <property type="protein sequence ID" value="KLU02820.1"/>
    <property type="molecule type" value="Genomic_DNA"/>
</dbReference>
<keyword evidence="4" id="KW-1185">Reference proteome</keyword>
<dbReference type="SUPFAM" id="SSF49899">
    <property type="entry name" value="Concanavalin A-like lectins/glucanases"/>
    <property type="match status" value="1"/>
</dbReference>
<dbReference type="PANTHER" id="PTHR10963">
    <property type="entry name" value="GLYCOSYL HYDROLASE-RELATED"/>
    <property type="match status" value="1"/>
</dbReference>
<dbReference type="InterPro" id="IPR050546">
    <property type="entry name" value="Glycosyl_Hydrlase_16"/>
</dbReference>
<evidence type="ECO:0000259" key="2">
    <source>
        <dbReference type="PROSITE" id="PS51762"/>
    </source>
</evidence>
<dbReference type="EC" id="3.2.1.73" evidence="3"/>
<name>A0A0J1B7K5_RHOIS</name>
<feature type="domain" description="GH16" evidence="2">
    <location>
        <begin position="1"/>
        <end position="271"/>
    </location>
</feature>
<comment type="similarity">
    <text evidence="1">Belongs to the glycosyl hydrolase 16 family.</text>
</comment>
<dbReference type="InterPro" id="IPR013320">
    <property type="entry name" value="ConA-like_dom_sf"/>
</dbReference>
<evidence type="ECO:0000256" key="1">
    <source>
        <dbReference type="ARBA" id="ARBA00006865"/>
    </source>
</evidence>
<dbReference type="STRING" id="595434.RISK_005116"/>
<dbReference type="GO" id="GO:0042972">
    <property type="term" value="F:licheninase activity"/>
    <property type="evidence" value="ECO:0007669"/>
    <property type="project" value="UniProtKB-EC"/>
</dbReference>
<dbReference type="Pfam" id="PF00722">
    <property type="entry name" value="Glyco_hydro_16"/>
    <property type="match status" value="1"/>
</dbReference>
<dbReference type="GO" id="GO:0005975">
    <property type="term" value="P:carbohydrate metabolic process"/>
    <property type="evidence" value="ECO:0007669"/>
    <property type="project" value="InterPro"/>
</dbReference>
<proteinExistence type="inferred from homology"/>
<keyword evidence="3" id="KW-0378">Hydrolase</keyword>
<dbReference type="InterPro" id="IPR000757">
    <property type="entry name" value="Beta-glucanase-like"/>
</dbReference>
<dbReference type="PROSITE" id="PS51762">
    <property type="entry name" value="GH16_2"/>
    <property type="match status" value="1"/>
</dbReference>
<dbReference type="PANTHER" id="PTHR10963:SF55">
    <property type="entry name" value="GLYCOSIDE HYDROLASE FAMILY 16 PROTEIN"/>
    <property type="match status" value="1"/>
</dbReference>
<accession>A0A0J1B7K5</accession>
<reference evidence="3" key="1">
    <citation type="submission" date="2015-05" db="EMBL/GenBank/DDBJ databases">
        <title>Permanent draft genome of Rhodopirellula islandicus K833.</title>
        <authorList>
            <person name="Kizina J."/>
            <person name="Richter M."/>
            <person name="Glockner F.O."/>
            <person name="Harder J."/>
        </authorList>
    </citation>
    <scope>NUCLEOTIDE SEQUENCE [LARGE SCALE GENOMIC DNA]</scope>
    <source>
        <strain evidence="3">K833</strain>
    </source>
</reference>
<protein>
    <submittedName>
        <fullName evidence="3">Beta-glucanase</fullName>
        <ecNumber evidence="3">3.2.1.73</ecNumber>
    </submittedName>
</protein>
<evidence type="ECO:0000313" key="4">
    <source>
        <dbReference type="Proteomes" id="UP000036367"/>
    </source>
</evidence>
<organism evidence="3 4">
    <name type="scientific">Rhodopirellula islandica</name>
    <dbReference type="NCBI Taxonomy" id="595434"/>
    <lineage>
        <taxon>Bacteria</taxon>
        <taxon>Pseudomonadati</taxon>
        <taxon>Planctomycetota</taxon>
        <taxon>Planctomycetia</taxon>
        <taxon>Pirellulales</taxon>
        <taxon>Pirellulaceae</taxon>
        <taxon>Rhodopirellula</taxon>
    </lineage>
</organism>
<keyword evidence="3" id="KW-0326">Glycosidase</keyword>
<dbReference type="PATRIC" id="fig|595434.4.peg.4856"/>
<sequence>MIKWNRSDDFKGEEVDWRKWNKRPENFGAWTWDNDSNATVANGVLTLTVRRVDSKEGATDVLRDQSGNPTPFTSGMLKSYAVGTYGYYEARIKGSSVFPGVCPSFWLYSKIDDSIVSAGEVRYSEIDIVELSQRGDRVEGNRRIMDHNLHAIVSNGKPGIAGRGWQRPNDERFQDTQANEYKAPFDPGEDFHTYGCRVGRDEIVWYVDGIEVGRKKNVHWDREMNVAISLGLRAPFAVFADNRLRANVAHPATELPTTMEVDYVRVWEFEE</sequence>
<dbReference type="AlphaFoldDB" id="A0A0J1B7K5"/>
<dbReference type="RefSeq" id="WP_236696519.1">
    <property type="nucleotide sequence ID" value="NZ_LECT01000043.1"/>
</dbReference>
<gene>
    <name evidence="3" type="ORF">RISK_005116</name>
</gene>
<comment type="caution">
    <text evidence="3">The sequence shown here is derived from an EMBL/GenBank/DDBJ whole genome shotgun (WGS) entry which is preliminary data.</text>
</comment>
<evidence type="ECO:0000313" key="3">
    <source>
        <dbReference type="EMBL" id="KLU02820.1"/>
    </source>
</evidence>